<dbReference type="Gene3D" id="3.40.50.12780">
    <property type="entry name" value="N-terminal domain of ligase-like"/>
    <property type="match status" value="1"/>
</dbReference>
<name>A0A813M9X3_9BILA</name>
<dbReference type="Pfam" id="PF00501">
    <property type="entry name" value="AMP-binding"/>
    <property type="match status" value="1"/>
</dbReference>
<evidence type="ECO:0000313" key="10">
    <source>
        <dbReference type="Proteomes" id="UP000663860"/>
    </source>
</evidence>
<sequence>MTVTTELSSWDCSECSRTLNHGEFRFTCTVCDDYDLCETCVGTLNPPHPHKLIRELAYRHEDIIIAYTSATMASNIEIATDMYRDRYCLGVRDVDETNPSLYADTYSWLTYETIGTRSKNFGNGLRNIIQSRDYLGICAKNRPEWVITDFACMFQSIISVPIYTLFNDRELTHVINNTKLSVLVCDKPMLLRLIRLYVECPSLRHIICMDPIPETILGMEKNELCIHYMNDIETCGSNQCYDFVNIAPDECFTIIYTSGSSGIPKGAMISERTFRAAFAEWCVPFTYDFINFSYEPLAWASDRDSLIRTFLLGGRTGFSTGDVSYLMEELALVRPNSFLGTPAIWNKIYAEFKAALSLTTVHLPPEAIEAEEYRLLQHFSKLIPTRCKFITIGGAKISPVVLDFVKGCFARCKIRESYGITECGGITSNNVLDDTLQFRLISVPEMGYTIDDEPYSRGELLIKTKHMFFGYLNNPEETQAAFTEDGFFHTGDIVELRSGSKRQIYVDIIDRKKNFFKLSQGQYVSPEFLQNIYIQSEHEKRCSGQFEKIKEPEDYKTKGNKKRNANEITSDKNEQQASTSQISSPSKKKKKTNTSVPSNQGTIHNFFKKTNSTSSLTDIKQSDSKKIIEINSEKQCTITASLNDEAKPNYAKCPTCQILLPKANLFIHQIRCYKK</sequence>
<dbReference type="InterPro" id="IPR000433">
    <property type="entry name" value="Znf_ZZ"/>
</dbReference>
<evidence type="ECO:0000256" key="1">
    <source>
        <dbReference type="ARBA" id="ARBA00022598"/>
    </source>
</evidence>
<dbReference type="GO" id="GO:0004467">
    <property type="term" value="F:long-chain fatty acid-CoA ligase activity"/>
    <property type="evidence" value="ECO:0007669"/>
    <property type="project" value="UniProtKB-EC"/>
</dbReference>
<dbReference type="PANTHER" id="PTHR43272:SF91">
    <property type="entry name" value="CARRIER DOMAIN-CONTAINING PROTEIN"/>
    <property type="match status" value="1"/>
</dbReference>
<evidence type="ECO:0000256" key="7">
    <source>
        <dbReference type="SAM" id="MobiDB-lite"/>
    </source>
</evidence>
<gene>
    <name evidence="9" type="ORF">IZO911_LOCUS197</name>
</gene>
<proteinExistence type="predicted"/>
<evidence type="ECO:0000256" key="4">
    <source>
        <dbReference type="ARBA" id="ARBA00022832"/>
    </source>
</evidence>
<dbReference type="InterPro" id="IPR042099">
    <property type="entry name" value="ANL_N_sf"/>
</dbReference>
<dbReference type="GO" id="GO:0016020">
    <property type="term" value="C:membrane"/>
    <property type="evidence" value="ECO:0007669"/>
    <property type="project" value="TreeGrafter"/>
</dbReference>
<dbReference type="InterPro" id="IPR020845">
    <property type="entry name" value="AMP-binding_CS"/>
</dbReference>
<keyword evidence="5" id="KW-0862">Zinc</keyword>
<dbReference type="SMART" id="SM00291">
    <property type="entry name" value="ZnF_ZZ"/>
    <property type="match status" value="1"/>
</dbReference>
<feature type="domain" description="ZZ-type" evidence="8">
    <location>
        <begin position="6"/>
        <end position="50"/>
    </location>
</feature>
<protein>
    <recommendedName>
        <fullName evidence="6">long-chain-fatty-acid--CoA ligase</fullName>
        <ecNumber evidence="6">6.2.1.3</ecNumber>
    </recommendedName>
</protein>
<evidence type="ECO:0000259" key="8">
    <source>
        <dbReference type="SMART" id="SM00291"/>
    </source>
</evidence>
<dbReference type="PANTHER" id="PTHR43272">
    <property type="entry name" value="LONG-CHAIN-FATTY-ACID--COA LIGASE"/>
    <property type="match status" value="1"/>
</dbReference>
<dbReference type="GO" id="GO:0005783">
    <property type="term" value="C:endoplasmic reticulum"/>
    <property type="evidence" value="ECO:0007669"/>
    <property type="project" value="TreeGrafter"/>
</dbReference>
<keyword evidence="2" id="KW-0479">Metal-binding</keyword>
<dbReference type="SUPFAM" id="SSF57850">
    <property type="entry name" value="RING/U-box"/>
    <property type="match status" value="1"/>
</dbReference>
<evidence type="ECO:0000256" key="3">
    <source>
        <dbReference type="ARBA" id="ARBA00022771"/>
    </source>
</evidence>
<dbReference type="Proteomes" id="UP000663860">
    <property type="component" value="Unassembled WGS sequence"/>
</dbReference>
<keyword evidence="4" id="KW-0443">Lipid metabolism</keyword>
<accession>A0A813M9X3</accession>
<dbReference type="InterPro" id="IPR000873">
    <property type="entry name" value="AMP-dep_synth/lig_dom"/>
</dbReference>
<reference evidence="9" key="1">
    <citation type="submission" date="2021-02" db="EMBL/GenBank/DDBJ databases">
        <authorList>
            <person name="Nowell W R."/>
        </authorList>
    </citation>
    <scope>NUCLEOTIDE SEQUENCE</scope>
</reference>
<feature type="region of interest" description="Disordered" evidence="7">
    <location>
        <begin position="544"/>
        <end position="604"/>
    </location>
</feature>
<keyword evidence="4" id="KW-0276">Fatty acid metabolism</keyword>
<dbReference type="PROSITE" id="PS00455">
    <property type="entry name" value="AMP_BINDING"/>
    <property type="match status" value="1"/>
</dbReference>
<evidence type="ECO:0000313" key="9">
    <source>
        <dbReference type="EMBL" id="CAF0712355.1"/>
    </source>
</evidence>
<evidence type="ECO:0000256" key="6">
    <source>
        <dbReference type="ARBA" id="ARBA00026121"/>
    </source>
</evidence>
<dbReference type="Pfam" id="PF00569">
    <property type="entry name" value="ZZ"/>
    <property type="match status" value="1"/>
</dbReference>
<evidence type="ECO:0000256" key="2">
    <source>
        <dbReference type="ARBA" id="ARBA00022723"/>
    </source>
</evidence>
<dbReference type="EC" id="6.2.1.3" evidence="6"/>
<comment type="caution">
    <text evidence="9">The sequence shown here is derived from an EMBL/GenBank/DDBJ whole genome shotgun (WGS) entry which is preliminary data.</text>
</comment>
<dbReference type="Gene3D" id="3.30.60.90">
    <property type="match status" value="1"/>
</dbReference>
<dbReference type="SUPFAM" id="SSF56801">
    <property type="entry name" value="Acetyl-CoA synthetase-like"/>
    <property type="match status" value="1"/>
</dbReference>
<evidence type="ECO:0000256" key="5">
    <source>
        <dbReference type="ARBA" id="ARBA00022833"/>
    </source>
</evidence>
<dbReference type="GO" id="GO:0008270">
    <property type="term" value="F:zinc ion binding"/>
    <property type="evidence" value="ECO:0007669"/>
    <property type="project" value="UniProtKB-KW"/>
</dbReference>
<dbReference type="EMBL" id="CAJNOE010000001">
    <property type="protein sequence ID" value="CAF0712355.1"/>
    <property type="molecule type" value="Genomic_DNA"/>
</dbReference>
<keyword evidence="3" id="KW-0863">Zinc-finger</keyword>
<dbReference type="AlphaFoldDB" id="A0A813M9X3"/>
<keyword evidence="1" id="KW-0436">Ligase</keyword>
<dbReference type="InterPro" id="IPR043145">
    <property type="entry name" value="Znf_ZZ_sf"/>
</dbReference>
<organism evidence="9 10">
    <name type="scientific">Adineta steineri</name>
    <dbReference type="NCBI Taxonomy" id="433720"/>
    <lineage>
        <taxon>Eukaryota</taxon>
        <taxon>Metazoa</taxon>
        <taxon>Spiralia</taxon>
        <taxon>Gnathifera</taxon>
        <taxon>Rotifera</taxon>
        <taxon>Eurotatoria</taxon>
        <taxon>Bdelloidea</taxon>
        <taxon>Adinetida</taxon>
        <taxon>Adinetidae</taxon>
        <taxon>Adineta</taxon>
    </lineage>
</organism>
<feature type="compositionally biased region" description="Basic and acidic residues" evidence="7">
    <location>
        <begin position="544"/>
        <end position="557"/>
    </location>
</feature>